<keyword evidence="3" id="KW-0999">Mitochondrion inner membrane</keyword>
<dbReference type="GO" id="GO:0051087">
    <property type="term" value="F:protein-folding chaperone binding"/>
    <property type="evidence" value="ECO:0007669"/>
    <property type="project" value="TreeGrafter"/>
</dbReference>
<dbReference type="EMBL" id="JBGBPQ010000016">
    <property type="protein sequence ID" value="KAL1508817.1"/>
    <property type="molecule type" value="Genomic_DNA"/>
</dbReference>
<sequence>MASAVRGVAARALAQRSLVLRQVGTRHNFVSAFKDKLKKEFEANKELQQTLKELKNDQTLSKAAEAARGAAERGRQFVGEGEAKAEAKGEAKAEAKRTPSEGAAGGQSADADAPPPLHQRLLADATKLFNRLADAAKEATKGASSAAPSGPADSETNAVVVRPPSFWEKTFNQDSAFFGGFRRIFGVAGEAAGGVGDRVFGVFGETEQAEALAELKVMMPDFNQETFLAYCRAELVPKVINAFLKGDVEVLRAACRDQAYATLNAMVMERKARQMVMDPRILHMSDIDMEGVRIIGGLPTTIIAFELHQLHCVRSALTHAVVEGSEDDIRAVHYLFALQPNEEAESAHKWQVTEIMVRGMQQVY</sequence>
<dbReference type="PANTHER" id="PTHR10721:SF1">
    <property type="entry name" value="MITOCHONDRIAL IMPORT INNER MEMBRANE TRANSLOCASE SUBUNIT TIM44"/>
    <property type="match status" value="1"/>
</dbReference>
<keyword evidence="6" id="KW-0472">Membrane</keyword>
<proteinExistence type="inferred from homology"/>
<dbReference type="InterPro" id="IPR039544">
    <property type="entry name" value="Tim44-like"/>
</dbReference>
<evidence type="ECO:0000313" key="9">
    <source>
        <dbReference type="EMBL" id="KAL1508817.1"/>
    </source>
</evidence>
<evidence type="ECO:0000256" key="3">
    <source>
        <dbReference type="ARBA" id="ARBA00022792"/>
    </source>
</evidence>
<evidence type="ECO:0000256" key="5">
    <source>
        <dbReference type="ARBA" id="ARBA00023128"/>
    </source>
</evidence>
<feature type="compositionally biased region" description="Basic and acidic residues" evidence="7">
    <location>
        <begin position="70"/>
        <end position="99"/>
    </location>
</feature>
<dbReference type="InterPro" id="IPR007379">
    <property type="entry name" value="Tim44-like_dom"/>
</dbReference>
<comment type="subcellular location">
    <subcellularLocation>
        <location evidence="1">Mitochondrion inner membrane</location>
    </subcellularLocation>
</comment>
<dbReference type="InterPro" id="IPR032710">
    <property type="entry name" value="NTF2-like_dom_sf"/>
</dbReference>
<dbReference type="Gene3D" id="3.10.450.240">
    <property type="match status" value="1"/>
</dbReference>
<reference evidence="9 10" key="1">
    <citation type="journal article" date="2024" name="Science">
        <title>Giant polyketide synthase enzymes in the biosynthesis of giant marine polyether toxins.</title>
        <authorList>
            <person name="Fallon T.R."/>
            <person name="Shende V.V."/>
            <person name="Wierzbicki I.H."/>
            <person name="Pendleton A.L."/>
            <person name="Watervoot N.F."/>
            <person name="Auber R.P."/>
            <person name="Gonzalez D.J."/>
            <person name="Wisecaver J.H."/>
            <person name="Moore B.S."/>
        </authorList>
    </citation>
    <scope>NUCLEOTIDE SEQUENCE [LARGE SCALE GENOMIC DNA]</scope>
    <source>
        <strain evidence="9 10">12B1</strain>
    </source>
</reference>
<accession>A0AB34IYE8</accession>
<comment type="similarity">
    <text evidence="2">Belongs to the Tim44 family.</text>
</comment>
<feature type="domain" description="Tim44-like" evidence="8">
    <location>
        <begin position="208"/>
        <end position="357"/>
    </location>
</feature>
<protein>
    <recommendedName>
        <fullName evidence="8">Tim44-like domain-containing protein</fullName>
    </recommendedName>
</protein>
<evidence type="ECO:0000259" key="8">
    <source>
        <dbReference type="SMART" id="SM00978"/>
    </source>
</evidence>
<dbReference type="GO" id="GO:0030150">
    <property type="term" value="P:protein import into mitochondrial matrix"/>
    <property type="evidence" value="ECO:0007669"/>
    <property type="project" value="TreeGrafter"/>
</dbReference>
<evidence type="ECO:0000256" key="2">
    <source>
        <dbReference type="ARBA" id="ARBA00009597"/>
    </source>
</evidence>
<keyword evidence="4" id="KW-0809">Transit peptide</keyword>
<evidence type="ECO:0000256" key="1">
    <source>
        <dbReference type="ARBA" id="ARBA00004273"/>
    </source>
</evidence>
<dbReference type="Pfam" id="PF04280">
    <property type="entry name" value="Tim44"/>
    <property type="match status" value="1"/>
</dbReference>
<evidence type="ECO:0000256" key="4">
    <source>
        <dbReference type="ARBA" id="ARBA00022946"/>
    </source>
</evidence>
<keyword evidence="5" id="KW-0496">Mitochondrion</keyword>
<dbReference type="SUPFAM" id="SSF54427">
    <property type="entry name" value="NTF2-like"/>
    <property type="match status" value="1"/>
</dbReference>
<gene>
    <name evidence="9" type="ORF">AB1Y20_004912</name>
</gene>
<evidence type="ECO:0000256" key="6">
    <source>
        <dbReference type="ARBA" id="ARBA00023136"/>
    </source>
</evidence>
<evidence type="ECO:0000256" key="7">
    <source>
        <dbReference type="SAM" id="MobiDB-lite"/>
    </source>
</evidence>
<name>A0AB34IYE8_PRYPA</name>
<dbReference type="PANTHER" id="PTHR10721">
    <property type="entry name" value="MITOCHONDRIAL IMPORT INNER MEMBRANE TRANSLOCASE SUBUNIT TIM44"/>
    <property type="match status" value="1"/>
</dbReference>
<comment type="caution">
    <text evidence="9">The sequence shown here is derived from an EMBL/GenBank/DDBJ whole genome shotgun (WGS) entry which is preliminary data.</text>
</comment>
<dbReference type="AlphaFoldDB" id="A0AB34IYE8"/>
<dbReference type="GO" id="GO:0005743">
    <property type="term" value="C:mitochondrial inner membrane"/>
    <property type="evidence" value="ECO:0007669"/>
    <property type="project" value="UniProtKB-SubCell"/>
</dbReference>
<dbReference type="SMART" id="SM00978">
    <property type="entry name" value="Tim44"/>
    <property type="match status" value="1"/>
</dbReference>
<dbReference type="Proteomes" id="UP001515480">
    <property type="component" value="Unassembled WGS sequence"/>
</dbReference>
<evidence type="ECO:0000313" key="10">
    <source>
        <dbReference type="Proteomes" id="UP001515480"/>
    </source>
</evidence>
<feature type="region of interest" description="Disordered" evidence="7">
    <location>
        <begin position="59"/>
        <end position="116"/>
    </location>
</feature>
<keyword evidence="10" id="KW-1185">Reference proteome</keyword>
<organism evidence="9 10">
    <name type="scientific">Prymnesium parvum</name>
    <name type="common">Toxic golden alga</name>
    <dbReference type="NCBI Taxonomy" id="97485"/>
    <lineage>
        <taxon>Eukaryota</taxon>
        <taxon>Haptista</taxon>
        <taxon>Haptophyta</taxon>
        <taxon>Prymnesiophyceae</taxon>
        <taxon>Prymnesiales</taxon>
        <taxon>Prymnesiaceae</taxon>
        <taxon>Prymnesium</taxon>
    </lineage>
</organism>